<sequence>MIYFEFAKQFFIEEDAINYIVSSFLCFEAFPHNLSSTKKRE</sequence>
<gene>
    <name evidence="1" type="ORF">EZS27_014306</name>
</gene>
<reference evidence="1" key="1">
    <citation type="submission" date="2019-03" db="EMBL/GenBank/DDBJ databases">
        <title>Single cell metagenomics reveals metabolic interactions within the superorganism composed of flagellate Streblomastix strix and complex community of Bacteroidetes bacteria on its surface.</title>
        <authorList>
            <person name="Treitli S.C."/>
            <person name="Kolisko M."/>
            <person name="Husnik F."/>
            <person name="Keeling P."/>
            <person name="Hampl V."/>
        </authorList>
    </citation>
    <scope>NUCLEOTIDE SEQUENCE</scope>
    <source>
        <strain evidence="1">STM</strain>
    </source>
</reference>
<dbReference type="AlphaFoldDB" id="A0A5J4RVA1"/>
<dbReference type="EMBL" id="SNRY01000683">
    <property type="protein sequence ID" value="KAA6337629.1"/>
    <property type="molecule type" value="Genomic_DNA"/>
</dbReference>
<protein>
    <submittedName>
        <fullName evidence="1">Uncharacterized protein</fullName>
    </submittedName>
</protein>
<organism evidence="1">
    <name type="scientific">termite gut metagenome</name>
    <dbReference type="NCBI Taxonomy" id="433724"/>
    <lineage>
        <taxon>unclassified sequences</taxon>
        <taxon>metagenomes</taxon>
        <taxon>organismal metagenomes</taxon>
    </lineage>
</organism>
<evidence type="ECO:0000313" key="1">
    <source>
        <dbReference type="EMBL" id="KAA6337629.1"/>
    </source>
</evidence>
<proteinExistence type="predicted"/>
<comment type="caution">
    <text evidence="1">The sequence shown here is derived from an EMBL/GenBank/DDBJ whole genome shotgun (WGS) entry which is preliminary data.</text>
</comment>
<accession>A0A5J4RVA1</accession>
<name>A0A5J4RVA1_9ZZZZ</name>